<dbReference type="EMBL" id="MK072405">
    <property type="protein sequence ID" value="AYV84341.1"/>
    <property type="molecule type" value="Genomic_DNA"/>
</dbReference>
<gene>
    <name evidence="2" type="ORF">Hyperionvirus23_8</name>
</gene>
<keyword evidence="1" id="KW-1133">Transmembrane helix</keyword>
<feature type="transmembrane region" description="Helical" evidence="1">
    <location>
        <begin position="85"/>
        <end position="103"/>
    </location>
</feature>
<accession>A0A3G5ADJ5</accession>
<proteinExistence type="predicted"/>
<reference evidence="2" key="1">
    <citation type="submission" date="2018-10" db="EMBL/GenBank/DDBJ databases">
        <title>Hidden diversity of soil giant viruses.</title>
        <authorList>
            <person name="Schulz F."/>
            <person name="Alteio L."/>
            <person name="Goudeau D."/>
            <person name="Ryan E.M."/>
            <person name="Malmstrom R.R."/>
            <person name="Blanchard J."/>
            <person name="Woyke T."/>
        </authorList>
    </citation>
    <scope>NUCLEOTIDE SEQUENCE</scope>
    <source>
        <strain evidence="2">HYV1</strain>
    </source>
</reference>
<sequence length="158" mass="17767">MGYQANIFIATIVLVTLDAVHLFVGIATSAETHQYREFYHPTWIMNVLSTVVAAIATGVGIYTVYRNYKNDCDLKKKRAYDIFNVFAGLCIFIGLISAGNTRWSEMAHMYFNYTAVWYVIKVLFSATILGARYYYLNFHLTTETKTSAPAATPATTSV</sequence>
<keyword evidence="1" id="KW-0472">Membrane</keyword>
<organism evidence="2">
    <name type="scientific">Hyperionvirus sp</name>
    <dbReference type="NCBI Taxonomy" id="2487770"/>
    <lineage>
        <taxon>Viruses</taxon>
        <taxon>Varidnaviria</taxon>
        <taxon>Bamfordvirae</taxon>
        <taxon>Nucleocytoviricota</taxon>
        <taxon>Megaviricetes</taxon>
        <taxon>Imitervirales</taxon>
        <taxon>Mimiviridae</taxon>
        <taxon>Klosneuvirinae</taxon>
    </lineage>
</organism>
<protein>
    <submittedName>
        <fullName evidence="2">Uncharacterized protein</fullName>
    </submittedName>
</protein>
<feature type="transmembrane region" description="Helical" evidence="1">
    <location>
        <begin position="115"/>
        <end position="135"/>
    </location>
</feature>
<keyword evidence="1" id="KW-0812">Transmembrane</keyword>
<name>A0A3G5ADJ5_9VIRU</name>
<feature type="transmembrane region" description="Helical" evidence="1">
    <location>
        <begin position="42"/>
        <end position="65"/>
    </location>
</feature>
<evidence type="ECO:0000256" key="1">
    <source>
        <dbReference type="SAM" id="Phobius"/>
    </source>
</evidence>
<feature type="transmembrane region" description="Helical" evidence="1">
    <location>
        <begin position="7"/>
        <end position="30"/>
    </location>
</feature>
<evidence type="ECO:0000313" key="2">
    <source>
        <dbReference type="EMBL" id="AYV84341.1"/>
    </source>
</evidence>